<comment type="caution">
    <text evidence="3">The sequence shown here is derived from an EMBL/GenBank/DDBJ whole genome shotgun (WGS) entry which is preliminary data.</text>
</comment>
<organism evidence="3 4">
    <name type="scientific">Serratia silvae</name>
    <dbReference type="NCBI Taxonomy" id="2824122"/>
    <lineage>
        <taxon>Bacteria</taxon>
        <taxon>Pseudomonadati</taxon>
        <taxon>Pseudomonadota</taxon>
        <taxon>Gammaproteobacteria</taxon>
        <taxon>Enterobacterales</taxon>
        <taxon>Yersiniaceae</taxon>
        <taxon>Serratia</taxon>
    </lineage>
</organism>
<protein>
    <submittedName>
        <fullName evidence="3">SH3 domain-containing protein</fullName>
    </submittedName>
</protein>
<evidence type="ECO:0000313" key="3">
    <source>
        <dbReference type="EMBL" id="MCL1031797.1"/>
    </source>
</evidence>
<sequence>MRTNMKFIATGQHRSEYPDPITFTSGTPLFIGDMYEGDEGWDNWYFCTVPDHPGGWVPEQLIERSNKPGHGIAKDDYTAKELDVNEGDELLAIKFLNGWVWCQRLSDQDSGWVPKSILKNIK</sequence>
<feature type="domain" description="SH3" evidence="2">
    <location>
        <begin position="66"/>
        <end position="122"/>
    </location>
</feature>
<proteinExistence type="predicted"/>
<reference evidence="3" key="1">
    <citation type="submission" date="2021-04" db="EMBL/GenBank/DDBJ databases">
        <title>Genome sequence of Serratia sp. arafor3.</title>
        <authorList>
            <person name="Besaury L."/>
        </authorList>
    </citation>
    <scope>NUCLEOTIDE SEQUENCE</scope>
    <source>
        <strain evidence="3">Arafor3</strain>
    </source>
</reference>
<evidence type="ECO:0000256" key="1">
    <source>
        <dbReference type="ARBA" id="ARBA00022443"/>
    </source>
</evidence>
<name>A0ABT0KIN0_9GAMM</name>
<evidence type="ECO:0000259" key="2">
    <source>
        <dbReference type="PROSITE" id="PS50002"/>
    </source>
</evidence>
<keyword evidence="1" id="KW-0728">SH3 domain</keyword>
<dbReference type="InterPro" id="IPR014593">
    <property type="entry name" value="UCP034961_SH3_2"/>
</dbReference>
<dbReference type="PIRSF" id="PIRSF034961">
    <property type="entry name" value="UCP034961_SH3_2"/>
    <property type="match status" value="1"/>
</dbReference>
<evidence type="ECO:0000313" key="4">
    <source>
        <dbReference type="Proteomes" id="UP001165275"/>
    </source>
</evidence>
<accession>A0ABT0KIN0</accession>
<dbReference type="PROSITE" id="PS50002">
    <property type="entry name" value="SH3"/>
    <property type="match status" value="1"/>
</dbReference>
<dbReference type="Proteomes" id="UP001165275">
    <property type="component" value="Unassembled WGS sequence"/>
</dbReference>
<dbReference type="InterPro" id="IPR001452">
    <property type="entry name" value="SH3_domain"/>
</dbReference>
<keyword evidence="4" id="KW-1185">Reference proteome</keyword>
<dbReference type="SMART" id="SM00326">
    <property type="entry name" value="SH3"/>
    <property type="match status" value="2"/>
</dbReference>
<gene>
    <name evidence="3" type="ORF">KAJ71_22645</name>
</gene>
<dbReference type="EMBL" id="JAGQDC010000034">
    <property type="protein sequence ID" value="MCL1031797.1"/>
    <property type="molecule type" value="Genomic_DNA"/>
</dbReference>